<keyword evidence="1" id="KW-0472">Membrane</keyword>
<dbReference type="Proteomes" id="UP000332933">
    <property type="component" value="Unassembled WGS sequence"/>
</dbReference>
<dbReference type="AlphaFoldDB" id="A0A485K2Q3"/>
<feature type="transmembrane region" description="Helical" evidence="1">
    <location>
        <begin position="141"/>
        <end position="157"/>
    </location>
</feature>
<feature type="transmembrane region" description="Helical" evidence="1">
    <location>
        <begin position="164"/>
        <end position="191"/>
    </location>
</feature>
<evidence type="ECO:0000313" key="4">
    <source>
        <dbReference type="Proteomes" id="UP000332933"/>
    </source>
</evidence>
<evidence type="ECO:0000313" key="2">
    <source>
        <dbReference type="EMBL" id="KAF0720229.1"/>
    </source>
</evidence>
<evidence type="ECO:0000313" key="3">
    <source>
        <dbReference type="EMBL" id="VFT77692.1"/>
    </source>
</evidence>
<name>A0A485K2Q3_9STRA</name>
<protein>
    <submittedName>
        <fullName evidence="3">Aste57867_467 protein</fullName>
    </submittedName>
</protein>
<reference evidence="2" key="2">
    <citation type="submission" date="2019-06" db="EMBL/GenBank/DDBJ databases">
        <title>Genomics analysis of Aphanomyces spp. identifies a new class of oomycete effector associated with host adaptation.</title>
        <authorList>
            <person name="Gaulin E."/>
        </authorList>
    </citation>
    <scope>NUCLEOTIDE SEQUENCE</scope>
    <source>
        <strain evidence="2">CBS 578.67</strain>
    </source>
</reference>
<keyword evidence="1" id="KW-1133">Transmembrane helix</keyword>
<dbReference type="EMBL" id="VJMH01000023">
    <property type="protein sequence ID" value="KAF0720229.1"/>
    <property type="molecule type" value="Genomic_DNA"/>
</dbReference>
<evidence type="ECO:0000256" key="1">
    <source>
        <dbReference type="SAM" id="Phobius"/>
    </source>
</evidence>
<dbReference type="OrthoDB" id="76275at2759"/>
<proteinExistence type="predicted"/>
<organism evidence="3 4">
    <name type="scientific">Aphanomyces stellatus</name>
    <dbReference type="NCBI Taxonomy" id="120398"/>
    <lineage>
        <taxon>Eukaryota</taxon>
        <taxon>Sar</taxon>
        <taxon>Stramenopiles</taxon>
        <taxon>Oomycota</taxon>
        <taxon>Saprolegniomycetes</taxon>
        <taxon>Saprolegniales</taxon>
        <taxon>Verrucalvaceae</taxon>
        <taxon>Aphanomyces</taxon>
    </lineage>
</organism>
<sequence length="276" mass="29951">MMGRRGSFRLWQWHVDASKTFGSQEDSSFKSYLMLCVVISAVTLVAACRGQSSPRSVCFSTSPRGAMDTSFPSSGWNCTTKSNRMHTFLDGAPHVHVTLQNNNRPPRMENDAMPTMTTLSLDTSVAPVDIVLQGGWSTTNTLLHVFACSICIAMVVLQKTRAGCAVALAWSGVTLTFVVALVADVATLLSWKTDCALMGLMLAEEVGLSQDVASREILLKDISTACHAKTHLSFMVLFSATACLCLANAVFAIVRRRHNHGDQLATEKGPRHEVLV</sequence>
<reference evidence="3 4" key="1">
    <citation type="submission" date="2019-03" db="EMBL/GenBank/DDBJ databases">
        <authorList>
            <person name="Gaulin E."/>
            <person name="Dumas B."/>
        </authorList>
    </citation>
    <scope>NUCLEOTIDE SEQUENCE [LARGE SCALE GENOMIC DNA]</scope>
    <source>
        <strain evidence="3">CBS 568.67</strain>
    </source>
</reference>
<feature type="transmembrane region" description="Helical" evidence="1">
    <location>
        <begin position="232"/>
        <end position="254"/>
    </location>
</feature>
<gene>
    <name evidence="3" type="primary">Aste57867_467</name>
    <name evidence="2" type="ORF">As57867_000466</name>
    <name evidence="3" type="ORF">ASTE57867_467</name>
</gene>
<dbReference type="EMBL" id="CAADRA010000023">
    <property type="protein sequence ID" value="VFT77692.1"/>
    <property type="molecule type" value="Genomic_DNA"/>
</dbReference>
<keyword evidence="1" id="KW-0812">Transmembrane</keyword>
<accession>A0A485K2Q3</accession>
<keyword evidence="4" id="KW-1185">Reference proteome</keyword>